<feature type="transmembrane region" description="Helical" evidence="1">
    <location>
        <begin position="44"/>
        <end position="64"/>
    </location>
</feature>
<evidence type="ECO:0000313" key="3">
    <source>
        <dbReference type="EMBL" id="ETO30675.1"/>
    </source>
</evidence>
<proteinExistence type="predicted"/>
<accession>X6NWI6</accession>
<dbReference type="AlphaFoldDB" id="X6NWI6"/>
<feature type="chain" id="PRO_5004977000" evidence="2">
    <location>
        <begin position="21"/>
        <end position="233"/>
    </location>
</feature>
<feature type="transmembrane region" description="Helical" evidence="1">
    <location>
        <begin position="121"/>
        <end position="144"/>
    </location>
</feature>
<comment type="caution">
    <text evidence="3">The sequence shown here is derived from an EMBL/GenBank/DDBJ whole genome shotgun (WGS) entry which is preliminary data.</text>
</comment>
<evidence type="ECO:0000256" key="1">
    <source>
        <dbReference type="SAM" id="Phobius"/>
    </source>
</evidence>
<gene>
    <name evidence="3" type="ORF">RFI_06446</name>
</gene>
<keyword evidence="1" id="KW-0812">Transmembrane</keyword>
<keyword evidence="1" id="KW-0472">Membrane</keyword>
<feature type="signal peptide" evidence="2">
    <location>
        <begin position="1"/>
        <end position="20"/>
    </location>
</feature>
<feature type="transmembrane region" description="Helical" evidence="1">
    <location>
        <begin position="84"/>
        <end position="101"/>
    </location>
</feature>
<name>X6NWI6_RETFI</name>
<keyword evidence="4" id="KW-1185">Reference proteome</keyword>
<reference evidence="3 4" key="1">
    <citation type="journal article" date="2013" name="Curr. Biol.">
        <title>The Genome of the Foraminiferan Reticulomyxa filosa.</title>
        <authorList>
            <person name="Glockner G."/>
            <person name="Hulsmann N."/>
            <person name="Schleicher M."/>
            <person name="Noegel A.A."/>
            <person name="Eichinger L."/>
            <person name="Gallinger C."/>
            <person name="Pawlowski J."/>
            <person name="Sierra R."/>
            <person name="Euteneuer U."/>
            <person name="Pillet L."/>
            <person name="Moustafa A."/>
            <person name="Platzer M."/>
            <person name="Groth M."/>
            <person name="Szafranski K."/>
            <person name="Schliwa M."/>
        </authorList>
    </citation>
    <scope>NUCLEOTIDE SEQUENCE [LARGE SCALE GENOMIC DNA]</scope>
</reference>
<organism evidence="3 4">
    <name type="scientific">Reticulomyxa filosa</name>
    <dbReference type="NCBI Taxonomy" id="46433"/>
    <lineage>
        <taxon>Eukaryota</taxon>
        <taxon>Sar</taxon>
        <taxon>Rhizaria</taxon>
        <taxon>Retaria</taxon>
        <taxon>Foraminifera</taxon>
        <taxon>Monothalamids</taxon>
        <taxon>Reticulomyxidae</taxon>
        <taxon>Reticulomyxa</taxon>
    </lineage>
</organism>
<evidence type="ECO:0000313" key="4">
    <source>
        <dbReference type="Proteomes" id="UP000023152"/>
    </source>
</evidence>
<keyword evidence="2" id="KW-0732">Signal</keyword>
<evidence type="ECO:0000256" key="2">
    <source>
        <dbReference type="SAM" id="SignalP"/>
    </source>
</evidence>
<dbReference type="EMBL" id="ASPP01005366">
    <property type="protein sequence ID" value="ETO30675.1"/>
    <property type="molecule type" value="Genomic_DNA"/>
</dbReference>
<sequence length="233" mass="27145">MYAVLLFAFPLLFVLATAQANLRDRFSFTQYFEVSYYSYTRLGIIIFILVLLCNGLYIALNVVWYSTKNKYIHFMTVMSDMTHGISILLLFVLFCLRVLQLSRINISFRQVLNNAYNCKQIFIYGFIVLVVLDEFLLLYYWLVFVSFTLLIYRMCNISGVWCVFTYKLKQLDEVTKERLVLLLLSYMCRHHKQESIVCVGIGDILVPNDDSHDDDSNMALSLCAISEIQDGNN</sequence>
<protein>
    <submittedName>
        <fullName evidence="3">Uncharacterized protein</fullName>
    </submittedName>
</protein>
<dbReference type="Proteomes" id="UP000023152">
    <property type="component" value="Unassembled WGS sequence"/>
</dbReference>
<keyword evidence="1" id="KW-1133">Transmembrane helix</keyword>